<dbReference type="PANTHER" id="PTHR22939">
    <property type="entry name" value="SERINE PROTEASE FAMILY S1C HTRA-RELATED"/>
    <property type="match status" value="1"/>
</dbReference>
<dbReference type="InterPro" id="IPR009003">
    <property type="entry name" value="Peptidase_S1_PA"/>
</dbReference>
<evidence type="ECO:0000256" key="2">
    <source>
        <dbReference type="ARBA" id="ARBA00022670"/>
    </source>
</evidence>
<reference evidence="6 7" key="1">
    <citation type="submission" date="2019-02" db="EMBL/GenBank/DDBJ databases">
        <title>Deep-cultivation of Planctomycetes and their phenomic and genomic characterization uncovers novel biology.</title>
        <authorList>
            <person name="Wiegand S."/>
            <person name="Jogler M."/>
            <person name="Boedeker C."/>
            <person name="Pinto D."/>
            <person name="Vollmers J."/>
            <person name="Rivas-Marin E."/>
            <person name="Kohn T."/>
            <person name="Peeters S.H."/>
            <person name="Heuer A."/>
            <person name="Rast P."/>
            <person name="Oberbeckmann S."/>
            <person name="Bunk B."/>
            <person name="Jeske O."/>
            <person name="Meyerdierks A."/>
            <person name="Storesund J.E."/>
            <person name="Kallscheuer N."/>
            <person name="Luecker S."/>
            <person name="Lage O.M."/>
            <person name="Pohl T."/>
            <person name="Merkel B.J."/>
            <person name="Hornburger P."/>
            <person name="Mueller R.-W."/>
            <person name="Bruemmer F."/>
            <person name="Labrenz M."/>
            <person name="Spormann A.M."/>
            <person name="Op Den Camp H."/>
            <person name="Overmann J."/>
            <person name="Amann R."/>
            <person name="Jetten M.S.M."/>
            <person name="Mascher T."/>
            <person name="Medema M.H."/>
            <person name="Devos D.P."/>
            <person name="Kaster A.-K."/>
            <person name="Ovreas L."/>
            <person name="Rohde M."/>
            <person name="Galperin M.Y."/>
            <person name="Jogler C."/>
        </authorList>
    </citation>
    <scope>NUCLEOTIDE SEQUENCE [LARGE SCALE GENOMIC DNA]</scope>
    <source>
        <strain evidence="6 7">Q31b</strain>
    </source>
</reference>
<evidence type="ECO:0000313" key="7">
    <source>
        <dbReference type="Proteomes" id="UP000315471"/>
    </source>
</evidence>
<dbReference type="InterPro" id="IPR001940">
    <property type="entry name" value="Peptidase_S1C"/>
</dbReference>
<feature type="signal peptide" evidence="4">
    <location>
        <begin position="1"/>
        <end position="30"/>
    </location>
</feature>
<dbReference type="Gene3D" id="2.40.10.120">
    <property type="match status" value="1"/>
</dbReference>
<dbReference type="InterPro" id="IPR036034">
    <property type="entry name" value="PDZ_sf"/>
</dbReference>
<feature type="domain" description="PDZ" evidence="5">
    <location>
        <begin position="332"/>
        <end position="425"/>
    </location>
</feature>
<proteinExistence type="inferred from homology"/>
<dbReference type="SUPFAM" id="SSF50156">
    <property type="entry name" value="PDZ domain-like"/>
    <property type="match status" value="2"/>
</dbReference>
<comment type="similarity">
    <text evidence="1">Belongs to the peptidase S1C family.</text>
</comment>
<dbReference type="AlphaFoldDB" id="A0A5C6DF58"/>
<evidence type="ECO:0000313" key="6">
    <source>
        <dbReference type="EMBL" id="TWU34564.1"/>
    </source>
</evidence>
<keyword evidence="2 6" id="KW-0645">Protease</keyword>
<evidence type="ECO:0000256" key="3">
    <source>
        <dbReference type="ARBA" id="ARBA00022801"/>
    </source>
</evidence>
<keyword evidence="3 6" id="KW-0378">Hydrolase</keyword>
<dbReference type="CDD" id="cd06779">
    <property type="entry name" value="cpPDZ_Deg_HtrA-like"/>
    <property type="match status" value="1"/>
</dbReference>
<name>A0A5C6DF58_9BACT</name>
<dbReference type="PRINTS" id="PR00834">
    <property type="entry name" value="PROTEASES2C"/>
</dbReference>
<dbReference type="PANTHER" id="PTHR22939:SF129">
    <property type="entry name" value="SERINE PROTEASE HTRA2, MITOCHONDRIAL"/>
    <property type="match status" value="1"/>
</dbReference>
<dbReference type="Pfam" id="PF13180">
    <property type="entry name" value="PDZ_2"/>
    <property type="match status" value="2"/>
</dbReference>
<comment type="caution">
    <text evidence="6">The sequence shown here is derived from an EMBL/GenBank/DDBJ whole genome shotgun (WGS) entry which is preliminary data.</text>
</comment>
<dbReference type="GO" id="GO:0004252">
    <property type="term" value="F:serine-type endopeptidase activity"/>
    <property type="evidence" value="ECO:0007669"/>
    <property type="project" value="InterPro"/>
</dbReference>
<organism evidence="6 7">
    <name type="scientific">Novipirellula aureliae</name>
    <dbReference type="NCBI Taxonomy" id="2527966"/>
    <lineage>
        <taxon>Bacteria</taxon>
        <taxon>Pseudomonadati</taxon>
        <taxon>Planctomycetota</taxon>
        <taxon>Planctomycetia</taxon>
        <taxon>Pirellulales</taxon>
        <taxon>Pirellulaceae</taxon>
        <taxon>Novipirellula</taxon>
    </lineage>
</organism>
<keyword evidence="4" id="KW-0732">Signal</keyword>
<gene>
    <name evidence="6" type="primary">degP_3</name>
    <name evidence="6" type="ORF">Q31b_55180</name>
</gene>
<accession>A0A5C6DF58</accession>
<feature type="domain" description="PDZ" evidence="5">
    <location>
        <begin position="238"/>
        <end position="326"/>
    </location>
</feature>
<dbReference type="EC" id="3.4.21.107" evidence="6"/>
<dbReference type="GO" id="GO:0006515">
    <property type="term" value="P:protein quality control for misfolded or incompletely synthesized proteins"/>
    <property type="evidence" value="ECO:0007669"/>
    <property type="project" value="TreeGrafter"/>
</dbReference>
<protein>
    <submittedName>
        <fullName evidence="6">Periplasmic serine endoprotease DegP</fullName>
        <ecNumber evidence="6">3.4.21.107</ecNumber>
    </submittedName>
</protein>
<dbReference type="PROSITE" id="PS50106">
    <property type="entry name" value="PDZ"/>
    <property type="match status" value="2"/>
</dbReference>
<dbReference type="Pfam" id="PF13365">
    <property type="entry name" value="Trypsin_2"/>
    <property type="match status" value="1"/>
</dbReference>
<evidence type="ECO:0000256" key="1">
    <source>
        <dbReference type="ARBA" id="ARBA00010541"/>
    </source>
</evidence>
<feature type="chain" id="PRO_5022713342" evidence="4">
    <location>
        <begin position="31"/>
        <end position="656"/>
    </location>
</feature>
<dbReference type="SMART" id="SM00228">
    <property type="entry name" value="PDZ"/>
    <property type="match status" value="2"/>
</dbReference>
<dbReference type="SUPFAM" id="SSF50494">
    <property type="entry name" value="Trypsin-like serine proteases"/>
    <property type="match status" value="1"/>
</dbReference>
<evidence type="ECO:0000256" key="4">
    <source>
        <dbReference type="SAM" id="SignalP"/>
    </source>
</evidence>
<dbReference type="GO" id="GO:0042597">
    <property type="term" value="C:periplasmic space"/>
    <property type="evidence" value="ECO:0007669"/>
    <property type="project" value="TreeGrafter"/>
</dbReference>
<dbReference type="Gene3D" id="2.30.42.10">
    <property type="match status" value="2"/>
</dbReference>
<keyword evidence="7" id="KW-1185">Reference proteome</keyword>
<sequence precursor="true">MTFHHLRNPFFGVALFAMLVSTLMSDSSRAQDFEYRQLMSEAVRSAANEVLPSIVMVEVIGGTGGANGDVEQDAPTSGVVVDSDGYVIVSDIVVRRPSASLLVMLPDQTRHAAKVVAQDFHRHLVLLKMEAKSKLTAIDFPESASLEIGQTTVAVGRYGSDAAPLVSRGILSGQDRLDGVALQFDARISPSFYGGLLVDLHGNPLGISIPAVAAGGAEEATSWYDSGIAFAVPLSVIKKNLPRMKEGENIKKGLMGFVPNSKDPYENDTKVAAVRVRSPAESSGLKAGDVIKSIEGVKVQRQQEIRQVLGRFDAGDEIQMEIMRDGGSQTLQITLTDSIPPLTPQRLGVMAANISVDNPEDPEQERTKVVVEHIVPESPSDGKLEVGDVVLKLGEVPIANIDFLRRQLIASEEGKEIVLTIDRSGESRTVSVIPETIDASSIQKLPPDHSATSGKWKIEALKLPDSANEAAVLIPGDDEKRGPLGLLILLLNPGEDVSTKVLESWQKAAQELGVVVCAVMPESNERWQPKEIEVMAKFAASIQKSQSIDPQSVAIASPAAVAGGKAAAADSMAVAVALSSNHTFYGVAVAAKTRPPAVRLRENDAEASLQILLPIASKDELPTWAPTLQKTGFPVVRGGEVTQEDLLTWVRGLQAI</sequence>
<dbReference type="EMBL" id="SJPY01000011">
    <property type="protein sequence ID" value="TWU34564.1"/>
    <property type="molecule type" value="Genomic_DNA"/>
</dbReference>
<dbReference type="Proteomes" id="UP000315471">
    <property type="component" value="Unassembled WGS sequence"/>
</dbReference>
<evidence type="ECO:0000259" key="5">
    <source>
        <dbReference type="PROSITE" id="PS50106"/>
    </source>
</evidence>
<dbReference type="InterPro" id="IPR001478">
    <property type="entry name" value="PDZ"/>
</dbReference>